<organism evidence="1 2">
    <name type="scientific">Melastoma candidum</name>
    <dbReference type="NCBI Taxonomy" id="119954"/>
    <lineage>
        <taxon>Eukaryota</taxon>
        <taxon>Viridiplantae</taxon>
        <taxon>Streptophyta</taxon>
        <taxon>Embryophyta</taxon>
        <taxon>Tracheophyta</taxon>
        <taxon>Spermatophyta</taxon>
        <taxon>Magnoliopsida</taxon>
        <taxon>eudicotyledons</taxon>
        <taxon>Gunneridae</taxon>
        <taxon>Pentapetalae</taxon>
        <taxon>rosids</taxon>
        <taxon>malvids</taxon>
        <taxon>Myrtales</taxon>
        <taxon>Melastomataceae</taxon>
        <taxon>Melastomatoideae</taxon>
        <taxon>Melastomateae</taxon>
        <taxon>Melastoma</taxon>
    </lineage>
</organism>
<comment type="caution">
    <text evidence="1">The sequence shown here is derived from an EMBL/GenBank/DDBJ whole genome shotgun (WGS) entry which is preliminary data.</text>
</comment>
<sequence length="375" mass="42703">MECEGATGGRDVPCEILLKILVHLPVKSLIRFRCVGKSWKSLIESADFVSAHLDLNRRDESHSRLLLMYYSLESKKSRYRLYADHGGGGFVEQLELEFPFKSYDTYYYVGSCSGLICFSDYLLNYLRIVLWNPSARSHRLVPIPRILDSDVSFYDVLSFGFDEKCGEYKVLRLIHVYGRHSAIVGQIEAEIYEVKTNLWRQVSVIVPCTVPHCSRQAFLNGFGHWIGFSRDAPHLKMVVMSFDFHGETFREMDLPDGAALWSTYNLMMTVHRGSLCLIEKDVVSGLCIWIMNKYGIGSSWTKLFTIDLVGDLGRWERVLGFRTNGEVLMVTENDELVSCDPESGKISRLGLHGIQISLEAVQYMECLSLLCPSIT</sequence>
<keyword evidence="2" id="KW-1185">Reference proteome</keyword>
<accession>A0ACB9REW0</accession>
<reference evidence="2" key="1">
    <citation type="journal article" date="2023" name="Front. Plant Sci.">
        <title>Chromosomal-level genome assembly of Melastoma candidum provides insights into trichome evolution.</title>
        <authorList>
            <person name="Zhong Y."/>
            <person name="Wu W."/>
            <person name="Sun C."/>
            <person name="Zou P."/>
            <person name="Liu Y."/>
            <person name="Dai S."/>
            <person name="Zhou R."/>
        </authorList>
    </citation>
    <scope>NUCLEOTIDE SEQUENCE [LARGE SCALE GENOMIC DNA]</scope>
</reference>
<evidence type="ECO:0000313" key="2">
    <source>
        <dbReference type="Proteomes" id="UP001057402"/>
    </source>
</evidence>
<proteinExistence type="predicted"/>
<evidence type="ECO:0000313" key="1">
    <source>
        <dbReference type="EMBL" id="KAI4377562.1"/>
    </source>
</evidence>
<dbReference type="EMBL" id="CM042883">
    <property type="protein sequence ID" value="KAI4377562.1"/>
    <property type="molecule type" value="Genomic_DNA"/>
</dbReference>
<name>A0ACB9REW0_9MYRT</name>
<protein>
    <submittedName>
        <fullName evidence="1">Uncharacterized protein</fullName>
    </submittedName>
</protein>
<gene>
    <name evidence="1" type="ORF">MLD38_015166</name>
</gene>
<dbReference type="Proteomes" id="UP001057402">
    <property type="component" value="Chromosome 4"/>
</dbReference>